<accession>A0AAC9GI34</accession>
<evidence type="ECO:0000313" key="2">
    <source>
        <dbReference type="Proteomes" id="UP000093276"/>
    </source>
</evidence>
<dbReference type="Proteomes" id="UP000093276">
    <property type="component" value="Chromosome"/>
</dbReference>
<dbReference type="EMBL" id="CP016907">
    <property type="protein sequence ID" value="AOC95125.1"/>
    <property type="molecule type" value="Genomic_DNA"/>
</dbReference>
<organism evidence="1 2">
    <name type="scientific">Flavobacterium anhuiense</name>
    <dbReference type="NCBI Taxonomy" id="459526"/>
    <lineage>
        <taxon>Bacteria</taxon>
        <taxon>Pseudomonadati</taxon>
        <taxon>Bacteroidota</taxon>
        <taxon>Flavobacteriia</taxon>
        <taxon>Flavobacteriales</taxon>
        <taxon>Flavobacteriaceae</taxon>
        <taxon>Flavobacterium</taxon>
    </lineage>
</organism>
<reference evidence="1 2" key="1">
    <citation type="submission" date="2016-08" db="EMBL/GenBank/DDBJ databases">
        <title>Complete genome sequence of Flavobacterium johnsoniae strain GSE09, a volatile-producing biocontrol agent isolated from cucumber (Cucumis sativus).</title>
        <authorList>
            <person name="Jeong J.-J."/>
            <person name="Oh J.Y."/>
            <person name="Jim Y.J."/>
            <person name="Sang M.K."/>
            <person name="Kim K.D."/>
        </authorList>
    </citation>
    <scope>NUCLEOTIDE SEQUENCE [LARGE SCALE GENOMIC DNA]</scope>
    <source>
        <strain evidence="1 2">GSE09</strain>
    </source>
</reference>
<dbReference type="GeneID" id="32307885"/>
<sequence length="86" mass="9536">MKIEIEDYNRIAIKLKEEYSKLSDFETLSLAIQIQRNQILENGLVVSSSDKHPSALEAIAIALGYEGRSSVTITDVLRNIANGEEA</sequence>
<proteinExistence type="predicted"/>
<dbReference type="KEGG" id="fjg:BB050_02002"/>
<evidence type="ECO:0000313" key="1">
    <source>
        <dbReference type="EMBL" id="AOC95125.1"/>
    </source>
</evidence>
<protein>
    <submittedName>
        <fullName evidence="1">Uncharacterized protein</fullName>
    </submittedName>
</protein>
<gene>
    <name evidence="1" type="ORF">BB050_02002</name>
</gene>
<dbReference type="AlphaFoldDB" id="A0AAC9GI34"/>
<dbReference type="RefSeq" id="WP_066033456.1">
    <property type="nucleotide sequence ID" value="NZ_CP016907.1"/>
</dbReference>
<name>A0AAC9GI34_9FLAO</name>